<feature type="transmembrane region" description="Helical" evidence="7">
    <location>
        <begin position="7"/>
        <end position="26"/>
    </location>
</feature>
<dbReference type="Gene3D" id="2.40.30.10">
    <property type="entry name" value="Translation factors"/>
    <property type="match status" value="1"/>
</dbReference>
<sequence>NAGNNRLLFGLWILAQLGYFAYSYYVLINTAALSFFSSVIGQGLPIARASANIINLNCALILFTVCRNLISALRTTMLNRFVLLDSHIAFHVAIAWAIVFWGYVHAVAHYVNYLNVEHALLAQGVTAKSLAFDSGPGITGQVVTVALFLMVTSAVAVVRRKHFEMFWFTHHLYIVFFAGLLMHGAFCFIKSDGSGDGVGRCRGGPQFWKWWIFSGGAFLIEKLIRECRGRQQTHISKVIQHPSRVVEIQIKKPSITTKAGQYILISCPSIALHEWHPFTLTSSPHEKFISIHIRVVGDWTTRFAQRLGCSFPGDKDAEEGGRPAWTGTMPVVLVDGPYGSASEDVFDYEVAVLVGAGIGVTPFGKFC</sequence>
<dbReference type="OrthoDB" id="167398at2759"/>
<organism evidence="9 10">
    <name type="scientific">Blyttiomyces helicus</name>
    <dbReference type="NCBI Taxonomy" id="388810"/>
    <lineage>
        <taxon>Eukaryota</taxon>
        <taxon>Fungi</taxon>
        <taxon>Fungi incertae sedis</taxon>
        <taxon>Chytridiomycota</taxon>
        <taxon>Chytridiomycota incertae sedis</taxon>
        <taxon>Chytridiomycetes</taxon>
        <taxon>Chytridiomycetes incertae sedis</taxon>
        <taxon>Blyttiomyces</taxon>
    </lineage>
</organism>
<dbReference type="GO" id="GO:0043020">
    <property type="term" value="C:NADPH oxidase complex"/>
    <property type="evidence" value="ECO:0007669"/>
    <property type="project" value="TreeGrafter"/>
</dbReference>
<proteinExistence type="predicted"/>
<protein>
    <submittedName>
        <fullName evidence="9">FAD-binding domain-containing protein</fullName>
    </submittedName>
</protein>
<dbReference type="PANTHER" id="PTHR11972:SF153">
    <property type="entry name" value="SUPEROXIDE-GENERATING NADPH OXIDASE HEAVY CHAIN SUBUNIT A"/>
    <property type="match status" value="1"/>
</dbReference>
<dbReference type="EMBL" id="KZ996065">
    <property type="protein sequence ID" value="RKO89483.1"/>
    <property type="molecule type" value="Genomic_DNA"/>
</dbReference>
<evidence type="ECO:0000256" key="5">
    <source>
        <dbReference type="ARBA" id="ARBA00023065"/>
    </source>
</evidence>
<evidence type="ECO:0000256" key="7">
    <source>
        <dbReference type="SAM" id="Phobius"/>
    </source>
</evidence>
<dbReference type="SUPFAM" id="SSF63380">
    <property type="entry name" value="Riboflavin synthase domain-like"/>
    <property type="match status" value="1"/>
</dbReference>
<keyword evidence="4" id="KW-0560">Oxidoreductase</keyword>
<reference evidence="10" key="1">
    <citation type="journal article" date="2018" name="Nat. Microbiol.">
        <title>Leveraging single-cell genomics to expand the fungal tree of life.</title>
        <authorList>
            <person name="Ahrendt S.R."/>
            <person name="Quandt C.A."/>
            <person name="Ciobanu D."/>
            <person name="Clum A."/>
            <person name="Salamov A."/>
            <person name="Andreopoulos B."/>
            <person name="Cheng J.F."/>
            <person name="Woyke T."/>
            <person name="Pelin A."/>
            <person name="Henrissat B."/>
            <person name="Reynolds N.K."/>
            <person name="Benny G.L."/>
            <person name="Smith M.E."/>
            <person name="James T.Y."/>
            <person name="Grigoriev I.V."/>
        </authorList>
    </citation>
    <scope>NUCLEOTIDE SEQUENCE [LARGE SCALE GENOMIC DNA]</scope>
</reference>
<feature type="transmembrane region" description="Helical" evidence="7">
    <location>
        <begin position="82"/>
        <end position="104"/>
    </location>
</feature>
<dbReference type="AlphaFoldDB" id="A0A4P9WCX8"/>
<keyword evidence="2 7" id="KW-0812">Transmembrane</keyword>
<dbReference type="InterPro" id="IPR017927">
    <property type="entry name" value="FAD-bd_FR_type"/>
</dbReference>
<feature type="transmembrane region" description="Helical" evidence="7">
    <location>
        <begin position="165"/>
        <end position="186"/>
    </location>
</feature>
<evidence type="ECO:0000313" key="9">
    <source>
        <dbReference type="EMBL" id="RKO89483.1"/>
    </source>
</evidence>
<feature type="transmembrane region" description="Helical" evidence="7">
    <location>
        <begin position="46"/>
        <end position="70"/>
    </location>
</feature>
<gene>
    <name evidence="9" type="ORF">BDK51DRAFT_25210</name>
</gene>
<evidence type="ECO:0000256" key="4">
    <source>
        <dbReference type="ARBA" id="ARBA00023002"/>
    </source>
</evidence>
<dbReference type="Proteomes" id="UP000269721">
    <property type="component" value="Unassembled WGS sequence"/>
</dbReference>
<dbReference type="InterPro" id="IPR039261">
    <property type="entry name" value="FNR_nucleotide-bd"/>
</dbReference>
<comment type="subcellular location">
    <subcellularLocation>
        <location evidence="1">Membrane</location>
        <topology evidence="1">Multi-pass membrane protein</topology>
    </subcellularLocation>
</comment>
<evidence type="ECO:0000259" key="8">
    <source>
        <dbReference type="PROSITE" id="PS51384"/>
    </source>
</evidence>
<feature type="domain" description="FAD-binding FR-type" evidence="8">
    <location>
        <begin position="228"/>
        <end position="344"/>
    </location>
</feature>
<dbReference type="CDD" id="cd06186">
    <property type="entry name" value="NOX_Duox_like_FAD_NADP"/>
    <property type="match status" value="1"/>
</dbReference>
<dbReference type="Pfam" id="PF01794">
    <property type="entry name" value="Ferric_reduct"/>
    <property type="match status" value="1"/>
</dbReference>
<dbReference type="InterPro" id="IPR013112">
    <property type="entry name" value="FAD-bd_8"/>
</dbReference>
<accession>A0A4P9WCX8</accession>
<evidence type="ECO:0000256" key="3">
    <source>
        <dbReference type="ARBA" id="ARBA00022989"/>
    </source>
</evidence>
<feature type="non-terminal residue" evidence="9">
    <location>
        <position position="1"/>
    </location>
</feature>
<keyword evidence="5" id="KW-0813">Transport</keyword>
<keyword evidence="6 7" id="KW-0472">Membrane</keyword>
<feature type="transmembrane region" description="Helical" evidence="7">
    <location>
        <begin position="138"/>
        <end position="158"/>
    </location>
</feature>
<evidence type="ECO:0000313" key="10">
    <source>
        <dbReference type="Proteomes" id="UP000269721"/>
    </source>
</evidence>
<dbReference type="Gene3D" id="3.40.50.80">
    <property type="entry name" value="Nucleotide-binding domain of ferredoxin-NADP reductase (FNR) module"/>
    <property type="match status" value="1"/>
</dbReference>
<name>A0A4P9WCX8_9FUNG</name>
<keyword evidence="3 7" id="KW-1133">Transmembrane helix</keyword>
<evidence type="ECO:0000256" key="2">
    <source>
        <dbReference type="ARBA" id="ARBA00022692"/>
    </source>
</evidence>
<dbReference type="Pfam" id="PF08022">
    <property type="entry name" value="FAD_binding_8"/>
    <property type="match status" value="1"/>
</dbReference>
<dbReference type="InterPro" id="IPR017938">
    <property type="entry name" value="Riboflavin_synthase-like_b-brl"/>
</dbReference>
<dbReference type="GO" id="GO:0042554">
    <property type="term" value="P:superoxide anion generation"/>
    <property type="evidence" value="ECO:0007669"/>
    <property type="project" value="TreeGrafter"/>
</dbReference>
<keyword evidence="10" id="KW-1185">Reference proteome</keyword>
<dbReference type="GO" id="GO:0006811">
    <property type="term" value="P:monoatomic ion transport"/>
    <property type="evidence" value="ECO:0007669"/>
    <property type="project" value="UniProtKB-KW"/>
</dbReference>
<dbReference type="InterPro" id="IPR013130">
    <property type="entry name" value="Fe3_Rdtase_TM_dom"/>
</dbReference>
<evidence type="ECO:0000256" key="6">
    <source>
        <dbReference type="ARBA" id="ARBA00023136"/>
    </source>
</evidence>
<dbReference type="InterPro" id="IPR050369">
    <property type="entry name" value="RBOH/FRE"/>
</dbReference>
<keyword evidence="5" id="KW-0406">Ion transport</keyword>
<dbReference type="GO" id="GO:0006952">
    <property type="term" value="P:defense response"/>
    <property type="evidence" value="ECO:0007669"/>
    <property type="project" value="TreeGrafter"/>
</dbReference>
<dbReference type="PANTHER" id="PTHR11972">
    <property type="entry name" value="NADPH OXIDASE"/>
    <property type="match status" value="1"/>
</dbReference>
<dbReference type="GO" id="GO:0016175">
    <property type="term" value="F:superoxide-generating NAD(P)H oxidase activity"/>
    <property type="evidence" value="ECO:0007669"/>
    <property type="project" value="TreeGrafter"/>
</dbReference>
<evidence type="ECO:0000256" key="1">
    <source>
        <dbReference type="ARBA" id="ARBA00004141"/>
    </source>
</evidence>
<dbReference type="PROSITE" id="PS51384">
    <property type="entry name" value="FAD_FR"/>
    <property type="match status" value="1"/>
</dbReference>